<keyword evidence="6" id="KW-1185">Reference proteome</keyword>
<keyword evidence="1" id="KW-0539">Nucleus</keyword>
<dbReference type="InterPro" id="IPR001005">
    <property type="entry name" value="SANT/Myb"/>
</dbReference>
<dbReference type="Gene3D" id="1.10.10.60">
    <property type="entry name" value="Homeodomain-like"/>
    <property type="match status" value="2"/>
</dbReference>
<keyword evidence="1" id="KW-0238">DNA-binding</keyword>
<gene>
    <name evidence="5" type="primary">Bchox4</name>
    <name evidence="5" type="ORF">BCIN_07g01360</name>
</gene>
<dbReference type="VEuPathDB" id="FungiDB:Bcin07g01360"/>
<keyword evidence="1" id="KW-0371">Homeobox</keyword>
<dbReference type="SUPFAM" id="SSF46689">
    <property type="entry name" value="Homeodomain-like"/>
    <property type="match status" value="1"/>
</dbReference>
<feature type="compositionally biased region" description="Polar residues" evidence="2">
    <location>
        <begin position="387"/>
        <end position="415"/>
    </location>
</feature>
<dbReference type="SMR" id="A0A384JLN7"/>
<dbReference type="GeneID" id="5431992"/>
<feature type="region of interest" description="Disordered" evidence="2">
    <location>
        <begin position="387"/>
        <end position="419"/>
    </location>
</feature>
<dbReference type="InterPro" id="IPR044822">
    <property type="entry name" value="Myb_DNA-bind_4"/>
</dbReference>
<feature type="domain" description="Homeobox" evidence="3">
    <location>
        <begin position="236"/>
        <end position="296"/>
    </location>
</feature>
<dbReference type="RefSeq" id="XP_001551488.1">
    <property type="nucleotide sequence ID" value="XM_001551438.2"/>
</dbReference>
<protein>
    <submittedName>
        <fullName evidence="5">Bchox4</fullName>
    </submittedName>
</protein>
<dbReference type="SMART" id="SM00717">
    <property type="entry name" value="SANT"/>
    <property type="match status" value="2"/>
</dbReference>
<dbReference type="EMBL" id="CP009811">
    <property type="protein sequence ID" value="ATZ51515.1"/>
    <property type="molecule type" value="Genomic_DNA"/>
</dbReference>
<reference evidence="5 6" key="3">
    <citation type="journal article" date="2017" name="Mol. Plant Pathol.">
        <title>A gapless genome sequence of the fungus Botrytis cinerea.</title>
        <authorList>
            <person name="Van Kan J.A."/>
            <person name="Stassen J.H."/>
            <person name="Mosbach A."/>
            <person name="Van Der Lee T.A."/>
            <person name="Faino L."/>
            <person name="Farmer A.D."/>
            <person name="Papasotiriou D.G."/>
            <person name="Zhou S."/>
            <person name="Seidl M.F."/>
            <person name="Cottam E."/>
            <person name="Edel D."/>
            <person name="Hahn M."/>
            <person name="Schwartz D.C."/>
            <person name="Dietrich R.A."/>
            <person name="Widdison S."/>
            <person name="Scalliet G."/>
        </authorList>
    </citation>
    <scope>NUCLEOTIDE SEQUENCE [LARGE SCALE GENOMIC DNA]</scope>
    <source>
        <strain evidence="5 6">B05.10</strain>
    </source>
</reference>
<proteinExistence type="predicted"/>
<dbReference type="GO" id="GO:0005634">
    <property type="term" value="C:nucleus"/>
    <property type="evidence" value="ECO:0007669"/>
    <property type="project" value="UniProtKB-SubCell"/>
</dbReference>
<evidence type="ECO:0000256" key="2">
    <source>
        <dbReference type="SAM" id="MobiDB-lite"/>
    </source>
</evidence>
<sequence>MQSSPSTKMEVDSEQPFAETAARWNWSLPEEECLIRLIKKHKKRVEDGENPKGNLFDEVSIELNELGFGIQRTGTACDQKWRRICNKNSTLRAADAWKDDKDLDADFDVAEHSTSCEDEADGVFTSMADESQKRFCKPWTEEESRILYEEIKTFTELRAQGGLPKSTAVELFNHVTPLLKLKGCVRTPQACQRYWRSTGSELWNYDERAFGDFKLLDVRSAKSTKPSSESNDRAVVEDKYPRGTLRKEQKIALNQLAEQTLSPTTEQEERLVKDHSISAFQISTYFANKRSCQKKETAKNAVDQENPKRKQFERLAEDIADGNESVVARANRVSRNAKRPRMSSSSQIAFNNDGSSAQLRLSTEEDYIRKSSTSSLLPKPARLYTPNTEFIGSNAPIENNNSPLSPENTMENTPNSDDEAGFKEMQEMVLVQRRRIEERIAASIDRRKQLELETIRHQTRADMEREAAEGTQKKVDEELRVEARLRTRLNQIGSL</sequence>
<dbReference type="Proteomes" id="UP000001798">
    <property type="component" value="Chromosome 7"/>
</dbReference>
<dbReference type="PROSITE" id="PS50071">
    <property type="entry name" value="HOMEOBOX_2"/>
    <property type="match status" value="1"/>
</dbReference>
<dbReference type="InterPro" id="IPR001356">
    <property type="entry name" value="HD"/>
</dbReference>
<dbReference type="InterPro" id="IPR009057">
    <property type="entry name" value="Homeodomain-like_sf"/>
</dbReference>
<reference evidence="5 6" key="1">
    <citation type="journal article" date="2011" name="PLoS Genet.">
        <title>Genomic analysis of the necrotrophic fungal pathogens Sclerotinia sclerotiorum and Botrytis cinerea.</title>
        <authorList>
            <person name="Amselem J."/>
            <person name="Cuomo C.A."/>
            <person name="van Kan J.A."/>
            <person name="Viaud M."/>
            <person name="Benito E.P."/>
            <person name="Couloux A."/>
            <person name="Coutinho P.M."/>
            <person name="de Vries R.P."/>
            <person name="Dyer P.S."/>
            <person name="Fillinger S."/>
            <person name="Fournier E."/>
            <person name="Gout L."/>
            <person name="Hahn M."/>
            <person name="Kohn L."/>
            <person name="Lapalu N."/>
            <person name="Plummer K.M."/>
            <person name="Pradier J.M."/>
            <person name="Quevillon E."/>
            <person name="Sharon A."/>
            <person name="Simon A."/>
            <person name="ten Have A."/>
            <person name="Tudzynski B."/>
            <person name="Tudzynski P."/>
            <person name="Wincker P."/>
            <person name="Andrew M."/>
            <person name="Anthouard V."/>
            <person name="Beever R.E."/>
            <person name="Beffa R."/>
            <person name="Benoit I."/>
            <person name="Bouzid O."/>
            <person name="Brault B."/>
            <person name="Chen Z."/>
            <person name="Choquer M."/>
            <person name="Collemare J."/>
            <person name="Cotton P."/>
            <person name="Danchin E.G."/>
            <person name="Da Silva C."/>
            <person name="Gautier A."/>
            <person name="Giraud C."/>
            <person name="Giraud T."/>
            <person name="Gonzalez C."/>
            <person name="Grossetete S."/>
            <person name="Guldener U."/>
            <person name="Henrissat B."/>
            <person name="Howlett B.J."/>
            <person name="Kodira C."/>
            <person name="Kretschmer M."/>
            <person name="Lappartient A."/>
            <person name="Leroch M."/>
            <person name="Levis C."/>
            <person name="Mauceli E."/>
            <person name="Neuveglise C."/>
            <person name="Oeser B."/>
            <person name="Pearson M."/>
            <person name="Poulain J."/>
            <person name="Poussereau N."/>
            <person name="Quesneville H."/>
            <person name="Rascle C."/>
            <person name="Schumacher J."/>
            <person name="Segurens B."/>
            <person name="Sexton A."/>
            <person name="Silva E."/>
            <person name="Sirven C."/>
            <person name="Soanes D.M."/>
            <person name="Talbot N.J."/>
            <person name="Templeton M."/>
            <person name="Yandava C."/>
            <person name="Yarden O."/>
            <person name="Zeng Q."/>
            <person name="Rollins J.A."/>
            <person name="Lebrun M.H."/>
            <person name="Dickman M."/>
        </authorList>
    </citation>
    <scope>NUCLEOTIDE SEQUENCE [LARGE SCALE GENOMIC DNA]</scope>
    <source>
        <strain evidence="5 6">B05.10</strain>
    </source>
</reference>
<evidence type="ECO:0000259" key="4">
    <source>
        <dbReference type="PROSITE" id="PS50090"/>
    </source>
</evidence>
<dbReference type="Pfam" id="PF13837">
    <property type="entry name" value="Myb_DNA-bind_4"/>
    <property type="match status" value="1"/>
</dbReference>
<dbReference type="GO" id="GO:0003677">
    <property type="term" value="F:DNA binding"/>
    <property type="evidence" value="ECO:0007669"/>
    <property type="project" value="UniProtKB-UniRule"/>
</dbReference>
<evidence type="ECO:0000313" key="5">
    <source>
        <dbReference type="EMBL" id="ATZ51515.1"/>
    </source>
</evidence>
<dbReference type="OrthoDB" id="3501850at2759"/>
<evidence type="ECO:0000313" key="6">
    <source>
        <dbReference type="Proteomes" id="UP000001798"/>
    </source>
</evidence>
<comment type="subcellular location">
    <subcellularLocation>
        <location evidence="1">Nucleus</location>
    </subcellularLocation>
</comment>
<evidence type="ECO:0000259" key="3">
    <source>
        <dbReference type="PROSITE" id="PS50071"/>
    </source>
</evidence>
<feature type="DNA-binding region" description="Homeobox" evidence="1">
    <location>
        <begin position="238"/>
        <end position="297"/>
    </location>
</feature>
<dbReference type="PROSITE" id="PS50090">
    <property type="entry name" value="MYB_LIKE"/>
    <property type="match status" value="1"/>
</dbReference>
<organism evidence="5 6">
    <name type="scientific">Botryotinia fuckeliana (strain B05.10)</name>
    <name type="common">Noble rot fungus</name>
    <name type="synonym">Botrytis cinerea</name>
    <dbReference type="NCBI Taxonomy" id="332648"/>
    <lineage>
        <taxon>Eukaryota</taxon>
        <taxon>Fungi</taxon>
        <taxon>Dikarya</taxon>
        <taxon>Ascomycota</taxon>
        <taxon>Pezizomycotina</taxon>
        <taxon>Leotiomycetes</taxon>
        <taxon>Helotiales</taxon>
        <taxon>Sclerotiniaceae</taxon>
        <taxon>Botrytis</taxon>
    </lineage>
</organism>
<reference evidence="5 6" key="2">
    <citation type="journal article" date="2012" name="Eukaryot. Cell">
        <title>Genome update of Botrytis cinerea strains B05.10 and T4.</title>
        <authorList>
            <person name="Staats M."/>
            <person name="van Kan J.A."/>
        </authorList>
    </citation>
    <scope>NUCLEOTIDE SEQUENCE [LARGE SCALE GENOMIC DNA]</scope>
    <source>
        <strain evidence="5 6">B05.10</strain>
    </source>
</reference>
<dbReference type="AlphaFoldDB" id="A0A384JLN7"/>
<accession>A0A384JLN7</accession>
<feature type="domain" description="Myb-like" evidence="4">
    <location>
        <begin position="18"/>
        <end position="85"/>
    </location>
</feature>
<dbReference type="KEGG" id="bfu:BCIN_07g01360"/>
<name>A0A384JLN7_BOTFB</name>
<evidence type="ECO:0000256" key="1">
    <source>
        <dbReference type="PROSITE-ProRule" id="PRU00108"/>
    </source>
</evidence>